<accession>A0A1I0CHU0</accession>
<dbReference type="EMBL" id="FOHU01000005">
    <property type="protein sequence ID" value="SET18535.1"/>
    <property type="molecule type" value="Genomic_DNA"/>
</dbReference>
<dbReference type="OrthoDB" id="4218at2"/>
<evidence type="ECO:0000313" key="1">
    <source>
        <dbReference type="EMBL" id="SET18535.1"/>
    </source>
</evidence>
<proteinExistence type="predicted"/>
<dbReference type="InterPro" id="IPR003208">
    <property type="entry name" value="Dehydtase/Dehydtase_re"/>
</dbReference>
<evidence type="ECO:0000313" key="2">
    <source>
        <dbReference type="Proteomes" id="UP000199568"/>
    </source>
</evidence>
<sequence>MKINEELIKEITKLVVEEMRKVECKTIGYSASYGRDEAKKGNDVKEVVIGVGPGYLKEITRTINGLDHREVLREIKAGIEEEGMYPRVIKVYKTSDVAFIGKEAASLSGSGIGIGLQSKGTILIHQKDLYPLTNLELFPQAPLLTLELYRQIGKNAARYAKGLPVIPIAVENDHMVRPKYQVKAALMHIKETEEVKRKNPSIEFKNV</sequence>
<dbReference type="Gene3D" id="3.40.50.10150">
    <property type="entry name" value="B12-dependent dehydatase associated subunit"/>
    <property type="match status" value="1"/>
</dbReference>
<dbReference type="STRING" id="426128.SAMN05660297_01650"/>
<dbReference type="RefSeq" id="WP_090442080.1">
    <property type="nucleotide sequence ID" value="NZ_FOHU01000005.1"/>
</dbReference>
<gene>
    <name evidence="1" type="ORF">SAMN05660297_01650</name>
</gene>
<name>A0A1I0CHU0_9FIRM</name>
<organism evidence="1 2">
    <name type="scientific">Natronincola peptidivorans</name>
    <dbReference type="NCBI Taxonomy" id="426128"/>
    <lineage>
        <taxon>Bacteria</taxon>
        <taxon>Bacillati</taxon>
        <taxon>Bacillota</taxon>
        <taxon>Clostridia</taxon>
        <taxon>Peptostreptococcales</taxon>
        <taxon>Natronincolaceae</taxon>
        <taxon>Natronincola</taxon>
    </lineage>
</organism>
<keyword evidence="2" id="KW-1185">Reference proteome</keyword>
<dbReference type="Pfam" id="PF02288">
    <property type="entry name" value="Dehydratase_MU"/>
    <property type="match status" value="1"/>
</dbReference>
<reference evidence="1 2" key="1">
    <citation type="submission" date="2016-10" db="EMBL/GenBank/DDBJ databases">
        <authorList>
            <person name="de Groot N.N."/>
        </authorList>
    </citation>
    <scope>NUCLEOTIDE SEQUENCE [LARGE SCALE GENOMIC DNA]</scope>
    <source>
        <strain evidence="1 2">DSM 18979</strain>
    </source>
</reference>
<dbReference type="InterPro" id="IPR010254">
    <property type="entry name" value="B12-dep_deHydtase_bsu"/>
</dbReference>
<protein>
    <submittedName>
        <fullName evidence="1">Glycerol dehydratase medium subunit</fullName>
    </submittedName>
</protein>
<dbReference type="NCBIfam" id="NF011616">
    <property type="entry name" value="PRK15042.1"/>
    <property type="match status" value="1"/>
</dbReference>
<dbReference type="SUPFAM" id="SSF52968">
    <property type="entry name" value="B12-dependent dehydatase associated subunit"/>
    <property type="match status" value="1"/>
</dbReference>
<dbReference type="AlphaFoldDB" id="A0A1I0CHU0"/>
<dbReference type="Proteomes" id="UP000199568">
    <property type="component" value="Unassembled WGS sequence"/>
</dbReference>